<dbReference type="Proteomes" id="UP001642484">
    <property type="component" value="Unassembled WGS sequence"/>
</dbReference>
<feature type="compositionally biased region" description="Basic and acidic residues" evidence="1">
    <location>
        <begin position="418"/>
        <end position="429"/>
    </location>
</feature>
<accession>A0ABP0NSH6</accession>
<sequence>MSIRLKLKGASAQVRFDSDAARCTMPRTRSGAKEPGATCDVENVYREWQDNQAVRQVAVSTDRLFVSHKGEKEPLKFSIKDSVRNMHVVTPVLQRMAAHPSHPLPYLKQIEDAGEAINEGDLFEVEGGSDSESEADDAWFDQLVESTLSAEARSTENLEHPAPPEVEDASSLFQLMDIDLLSDRPPVDSPTVVKAIWSPERPVARPLQRQATSVAMNHEVGAASSSTGLVAIDLEEDDGEDLQLGPSALSQADRDEKAKQIRQLREQIVKAEMVLVPESLPLATDVDSTVPMDLSEGVPAPVQSMLRAEEAAVNAEPTPKKVSWAFTFLVGSTNSEVIGVDEPAKVLLCRDQLGLVQEKREEAEEAKQKGKGNGRGQGRGRGRGRGKSEASAAASSKALAGKGENGSPVAAKRPPAHTPERKQLFRDDAPAPDAEVSNESPAKPVKPNRKRVKKSTAPCRFPDVPMVEEAQAEKTELPSEAAAKPQPDPPMTEKKKDAPKKKAKKGKAAEAAAVSEDRSQAQLAKEGETAEPAPEPAPKIPGKTLVKFCTNHLMDAHKHEASWDHALKLFEAAQTVIKKGDDYGPQFSHWSLSLYYDTGRVGLLQKRVKKQVHVLSFGGAFCNGVSIPLEAVRLFVRFVGGDKPSGYLKDIDCEEVQAYKAALAEMVRAVAIAVALGKGPTDFAQ</sequence>
<organism evidence="2 3">
    <name type="scientific">Durusdinium trenchii</name>
    <dbReference type="NCBI Taxonomy" id="1381693"/>
    <lineage>
        <taxon>Eukaryota</taxon>
        <taxon>Sar</taxon>
        <taxon>Alveolata</taxon>
        <taxon>Dinophyceae</taxon>
        <taxon>Suessiales</taxon>
        <taxon>Symbiodiniaceae</taxon>
        <taxon>Durusdinium</taxon>
    </lineage>
</organism>
<proteinExistence type="predicted"/>
<feature type="compositionally biased region" description="Low complexity" evidence="1">
    <location>
        <begin position="389"/>
        <end position="402"/>
    </location>
</feature>
<protein>
    <submittedName>
        <fullName evidence="2">Uncharacterized protein</fullName>
    </submittedName>
</protein>
<evidence type="ECO:0000313" key="3">
    <source>
        <dbReference type="Proteomes" id="UP001642484"/>
    </source>
</evidence>
<keyword evidence="3" id="KW-1185">Reference proteome</keyword>
<reference evidence="2 3" key="1">
    <citation type="submission" date="2024-02" db="EMBL/GenBank/DDBJ databases">
        <authorList>
            <person name="Chen Y."/>
            <person name="Shah S."/>
            <person name="Dougan E. K."/>
            <person name="Thang M."/>
            <person name="Chan C."/>
        </authorList>
    </citation>
    <scope>NUCLEOTIDE SEQUENCE [LARGE SCALE GENOMIC DNA]</scope>
</reference>
<evidence type="ECO:0000313" key="2">
    <source>
        <dbReference type="EMBL" id="CAK9066745.1"/>
    </source>
</evidence>
<dbReference type="EMBL" id="CAXAMN010022139">
    <property type="protein sequence ID" value="CAK9066745.1"/>
    <property type="molecule type" value="Genomic_DNA"/>
</dbReference>
<gene>
    <name evidence="2" type="ORF">CCMP2556_LOCUS32792</name>
</gene>
<feature type="region of interest" description="Disordered" evidence="1">
    <location>
        <begin position="360"/>
        <end position="542"/>
    </location>
</feature>
<comment type="caution">
    <text evidence="2">The sequence shown here is derived from an EMBL/GenBank/DDBJ whole genome shotgun (WGS) entry which is preliminary data.</text>
</comment>
<feature type="compositionally biased region" description="Basic residues" evidence="1">
    <location>
        <begin position="497"/>
        <end position="506"/>
    </location>
</feature>
<evidence type="ECO:0000256" key="1">
    <source>
        <dbReference type="SAM" id="MobiDB-lite"/>
    </source>
</evidence>
<name>A0ABP0NSH6_9DINO</name>